<keyword evidence="2" id="KW-1185">Reference proteome</keyword>
<dbReference type="SUPFAM" id="SSF52113">
    <property type="entry name" value="BRCT domain"/>
    <property type="match status" value="1"/>
</dbReference>
<reference evidence="1" key="1">
    <citation type="submission" date="2023-05" db="EMBL/GenBank/DDBJ databases">
        <authorList>
            <person name="Zhang X."/>
        </authorList>
    </citation>
    <scope>NUCLEOTIDE SEQUENCE</scope>
    <source>
        <strain evidence="1">BD1B2-1</strain>
    </source>
</reference>
<evidence type="ECO:0000313" key="2">
    <source>
        <dbReference type="Proteomes" id="UP001232063"/>
    </source>
</evidence>
<comment type="caution">
    <text evidence="1">The sequence shown here is derived from an EMBL/GenBank/DDBJ whole genome shotgun (WGS) entry which is preliminary data.</text>
</comment>
<accession>A0AAE3RBM8</accession>
<sequence length="332" mass="37575">MDTLIIRSSSPNIWEQVQTAPRGSLYLQCEDASHDLLSAIVTCLTDFGASVQKLELSLYFPQDPVYHDMVNFDFVTSCPNLEELSLRYCEVGVSLLQHPKLKLELDNCWWRTDDLVGIGVSSISVLEEMTIYDTNWCNRDEISIAKLTIGAKSSLKTLNYSLDEDSVENYPDDIEINGCPLLENIRIDIDATWRVTLKGNLPKLVKHSFGSGRFGNHELDFSQIGDGSASDLIRIRNGEGPLKGMFYVFLGENGRFQLDKAKHIVQVYGGSWKDTINEQVTHAVLLGEASDEWDSEDLVNENLLKLRDLLDEGNDIELIMDNEAVEHFEDWY</sequence>
<dbReference type="InterPro" id="IPR032675">
    <property type="entry name" value="LRR_dom_sf"/>
</dbReference>
<dbReference type="AlphaFoldDB" id="A0AAE3RBM8"/>
<dbReference type="Gene3D" id="3.80.10.10">
    <property type="entry name" value="Ribonuclease Inhibitor"/>
    <property type="match status" value="1"/>
</dbReference>
<dbReference type="EMBL" id="JASJOU010000015">
    <property type="protein sequence ID" value="MDJ1505302.1"/>
    <property type="molecule type" value="Genomic_DNA"/>
</dbReference>
<dbReference type="Proteomes" id="UP001232063">
    <property type="component" value="Unassembled WGS sequence"/>
</dbReference>
<protein>
    <submittedName>
        <fullName evidence="1">Uncharacterized protein</fullName>
    </submittedName>
</protein>
<dbReference type="RefSeq" id="WP_314517215.1">
    <property type="nucleotide sequence ID" value="NZ_JASJOU010000015.1"/>
</dbReference>
<dbReference type="SUPFAM" id="SSF52047">
    <property type="entry name" value="RNI-like"/>
    <property type="match status" value="1"/>
</dbReference>
<proteinExistence type="predicted"/>
<evidence type="ECO:0000313" key="1">
    <source>
        <dbReference type="EMBL" id="MDJ1505302.1"/>
    </source>
</evidence>
<dbReference type="InterPro" id="IPR036420">
    <property type="entry name" value="BRCT_dom_sf"/>
</dbReference>
<organism evidence="1 2">
    <name type="scientific">Xanthocytophaga agilis</name>
    <dbReference type="NCBI Taxonomy" id="3048010"/>
    <lineage>
        <taxon>Bacteria</taxon>
        <taxon>Pseudomonadati</taxon>
        <taxon>Bacteroidota</taxon>
        <taxon>Cytophagia</taxon>
        <taxon>Cytophagales</taxon>
        <taxon>Rhodocytophagaceae</taxon>
        <taxon>Xanthocytophaga</taxon>
    </lineage>
</organism>
<name>A0AAE3RBM8_9BACT</name>
<gene>
    <name evidence="1" type="ORF">QNI22_31895</name>
</gene>